<protein>
    <recommendedName>
        <fullName evidence="1">Heterokaryon incompatibility domain-containing protein</fullName>
    </recommendedName>
</protein>
<keyword evidence="3" id="KW-1185">Reference proteome</keyword>
<dbReference type="InterPro" id="IPR010730">
    <property type="entry name" value="HET"/>
</dbReference>
<reference evidence="2 3" key="1">
    <citation type="submission" date="2024-06" db="EMBL/GenBank/DDBJ databases">
        <title>Complete genome of Phlyctema vagabunda strain 19-DSS-EL-015.</title>
        <authorList>
            <person name="Fiorenzani C."/>
        </authorList>
    </citation>
    <scope>NUCLEOTIDE SEQUENCE [LARGE SCALE GENOMIC DNA]</scope>
    <source>
        <strain evidence="2 3">19-DSS-EL-015</strain>
    </source>
</reference>
<comment type="caution">
    <text evidence="2">The sequence shown here is derived from an EMBL/GenBank/DDBJ whole genome shotgun (WGS) entry which is preliminary data.</text>
</comment>
<dbReference type="Proteomes" id="UP001629113">
    <property type="component" value="Unassembled WGS sequence"/>
</dbReference>
<dbReference type="PANTHER" id="PTHR33112:SF16">
    <property type="entry name" value="HETEROKARYON INCOMPATIBILITY DOMAIN-CONTAINING PROTEIN"/>
    <property type="match status" value="1"/>
</dbReference>
<evidence type="ECO:0000259" key="1">
    <source>
        <dbReference type="Pfam" id="PF06985"/>
    </source>
</evidence>
<evidence type="ECO:0000313" key="3">
    <source>
        <dbReference type="Proteomes" id="UP001629113"/>
    </source>
</evidence>
<dbReference type="PANTHER" id="PTHR33112">
    <property type="entry name" value="DOMAIN PROTEIN, PUTATIVE-RELATED"/>
    <property type="match status" value="1"/>
</dbReference>
<gene>
    <name evidence="2" type="ORF">PVAG01_03401</name>
</gene>
<evidence type="ECO:0000313" key="2">
    <source>
        <dbReference type="EMBL" id="KAL3424120.1"/>
    </source>
</evidence>
<dbReference type="EMBL" id="JBFCZG010000003">
    <property type="protein sequence ID" value="KAL3424120.1"/>
    <property type="molecule type" value="Genomic_DNA"/>
</dbReference>
<dbReference type="Pfam" id="PF06985">
    <property type="entry name" value="HET"/>
    <property type="match status" value="1"/>
</dbReference>
<accession>A0ABR4PLC0</accession>
<name>A0ABR4PLC0_9HELO</name>
<feature type="domain" description="Heterokaryon incompatibility" evidence="1">
    <location>
        <begin position="261"/>
        <end position="425"/>
    </location>
</feature>
<sequence length="765" mass="86910">MNMGKKQRFNRGGSKLSLEAFLQLDPPAPAHTLAPRSKIVSAAQSKRDLSADLVNIASDYVTNNPTPTEMHARQSFKGLCLECQMIFATWKQPAGYFNIPRHERKNAHHSFKDIEHCWCPLCRMLLRNLLRYNDGDLQALRCPEYYTTSSDIRIYEHMRYVPCYYIELIFAFGEKQLAPSFMMFVAGRDGGFTAGTLQPSTDCRPIWDLATRWLQECRDWHEDCATTHSAKTLPTRLLHIGSNNNELRLVLSKLLPYHTPYATLSHCWGSKPFMKLTRRNFNAFLTSIQFECLSKTFRDAIVAARNLGFQYLWIDSMCVIQEDEEDWQHEASNMSHVYSNSSLNLAAADSPDGDTGLFFDDRPDFPNAWKVTFPSTGPAPLVETDCDTSDPGRKSKEYIWNCIANGTRAVIDESQLASRAWTLQERLLSPRTLYFGRDQTAWECRVCNGYEALPDLFDEGIMKLSPGNYFNLLEEVNPLDSKNNVQQWSDIVENYSKRSLTVRKDKLVAISGLARILSSVYGTDYVAGLWVKDLVRLLAWHKSISKPSTAKDLGMAYRAPSWSWASVDGKVVYPKGFVLPLEGEYAVDVDNLSQPPLAKVLEAVTEYPEDQFGEVTGGFIRLRVQTLFRVTIDTKDWLFDQYFPVQILGLGTLTQFSAYPDYDLESIEGESLLLPLVHGIRSYPSDYPEFRGLFLDYVEDGVYRRKGAWRVGGRYSNAGFEDANKIARVWHTKGADRIAHRTAAGLDEGEFASLWNGDAYVVKIV</sequence>
<proteinExistence type="predicted"/>
<organism evidence="2 3">
    <name type="scientific">Phlyctema vagabunda</name>
    <dbReference type="NCBI Taxonomy" id="108571"/>
    <lineage>
        <taxon>Eukaryota</taxon>
        <taxon>Fungi</taxon>
        <taxon>Dikarya</taxon>
        <taxon>Ascomycota</taxon>
        <taxon>Pezizomycotina</taxon>
        <taxon>Leotiomycetes</taxon>
        <taxon>Helotiales</taxon>
        <taxon>Dermateaceae</taxon>
        <taxon>Phlyctema</taxon>
    </lineage>
</organism>